<evidence type="ECO:0000259" key="2">
    <source>
        <dbReference type="PROSITE" id="PS50975"/>
    </source>
</evidence>
<dbReference type="PANTHER" id="PTHR21621:SF0">
    <property type="entry name" value="BETA-CITRYLGLUTAMATE SYNTHASE B-RELATED"/>
    <property type="match status" value="1"/>
</dbReference>
<name>A0ABV0JTQ3_9CYAN</name>
<dbReference type="RefSeq" id="WP_190424945.1">
    <property type="nucleotide sequence ID" value="NZ_JAMPKK010000051.1"/>
</dbReference>
<dbReference type="InterPro" id="IPR011761">
    <property type="entry name" value="ATP-grasp"/>
</dbReference>
<sequence>MPENINSIWYRRPQPLKPPVKKTFDKGEQAHTLSEWSAAIEGFLAHIPTKLWINHPRNNASAASKIEQLSRAKRLGITIPKTLVTQSFEETIDFWKECKESLIVKPISHGYIERENSQEDTLIFTNEVSLNQLNKNRELLSLCPTLFQEKVEKIYDIRISVIDDEVIAVAIYASKEYKLQTIDIRKNNMQNARYEIVTLPSLLRNKILELCRSYELRFAAIDMAFTKDYKWVFFEVNPNGQWAWLDLEGVTDIASLLLKSMQLNFS</sequence>
<dbReference type="Proteomes" id="UP001442494">
    <property type="component" value="Unassembled WGS sequence"/>
</dbReference>
<keyword evidence="4" id="KW-1185">Reference proteome</keyword>
<dbReference type="Pfam" id="PF08443">
    <property type="entry name" value="RimK"/>
    <property type="match status" value="1"/>
</dbReference>
<dbReference type="PANTHER" id="PTHR21621">
    <property type="entry name" value="RIBOSOMAL PROTEIN S6 MODIFICATION PROTEIN"/>
    <property type="match status" value="1"/>
</dbReference>
<dbReference type="SUPFAM" id="SSF56059">
    <property type="entry name" value="Glutathione synthetase ATP-binding domain-like"/>
    <property type="match status" value="1"/>
</dbReference>
<evidence type="ECO:0000313" key="3">
    <source>
        <dbReference type="EMBL" id="MEP0866776.1"/>
    </source>
</evidence>
<gene>
    <name evidence="3" type="ORF">NDI37_20180</name>
</gene>
<organism evidence="3 4">
    <name type="scientific">Funiculus sociatus GB2-A5</name>
    <dbReference type="NCBI Taxonomy" id="2933946"/>
    <lineage>
        <taxon>Bacteria</taxon>
        <taxon>Bacillati</taxon>
        <taxon>Cyanobacteriota</taxon>
        <taxon>Cyanophyceae</taxon>
        <taxon>Coleofasciculales</taxon>
        <taxon>Coleofasciculaceae</taxon>
        <taxon>Funiculus</taxon>
    </lineage>
</organism>
<protein>
    <recommendedName>
        <fullName evidence="2">ATP-grasp domain-containing protein</fullName>
    </recommendedName>
</protein>
<keyword evidence="1" id="KW-0547">Nucleotide-binding</keyword>
<proteinExistence type="predicted"/>
<dbReference type="EMBL" id="JAMPKK010000051">
    <property type="protein sequence ID" value="MEP0866776.1"/>
    <property type="molecule type" value="Genomic_DNA"/>
</dbReference>
<dbReference type="PROSITE" id="PS50975">
    <property type="entry name" value="ATP_GRASP"/>
    <property type="match status" value="1"/>
</dbReference>
<evidence type="ECO:0000313" key="4">
    <source>
        <dbReference type="Proteomes" id="UP001442494"/>
    </source>
</evidence>
<dbReference type="InterPro" id="IPR013651">
    <property type="entry name" value="ATP-grasp_RimK-type"/>
</dbReference>
<evidence type="ECO:0000256" key="1">
    <source>
        <dbReference type="PROSITE-ProRule" id="PRU00409"/>
    </source>
</evidence>
<comment type="caution">
    <text evidence="3">The sequence shown here is derived from an EMBL/GenBank/DDBJ whole genome shotgun (WGS) entry which is preliminary data.</text>
</comment>
<keyword evidence="1" id="KW-0067">ATP-binding</keyword>
<accession>A0ABV0JTQ3</accession>
<feature type="domain" description="ATP-grasp" evidence="2">
    <location>
        <begin position="69"/>
        <end position="262"/>
    </location>
</feature>
<dbReference type="Gene3D" id="3.30.470.20">
    <property type="entry name" value="ATP-grasp fold, B domain"/>
    <property type="match status" value="1"/>
</dbReference>
<reference evidence="3 4" key="1">
    <citation type="submission" date="2022-04" db="EMBL/GenBank/DDBJ databases">
        <title>Positive selection, recombination, and allopatry shape intraspecific diversity of widespread and dominant cyanobacteria.</title>
        <authorList>
            <person name="Wei J."/>
            <person name="Shu W."/>
            <person name="Hu C."/>
        </authorList>
    </citation>
    <scope>NUCLEOTIDE SEQUENCE [LARGE SCALE GENOMIC DNA]</scope>
    <source>
        <strain evidence="3 4">GB2-A5</strain>
    </source>
</reference>